<evidence type="ECO:0000259" key="7">
    <source>
        <dbReference type="Pfam" id="PF20684"/>
    </source>
</evidence>
<evidence type="ECO:0000313" key="8">
    <source>
        <dbReference type="EMBL" id="KAF7502074.1"/>
    </source>
</evidence>
<feature type="transmembrane region" description="Helical" evidence="6">
    <location>
        <begin position="42"/>
        <end position="64"/>
    </location>
</feature>
<feature type="transmembrane region" description="Helical" evidence="6">
    <location>
        <begin position="280"/>
        <end position="301"/>
    </location>
</feature>
<comment type="subcellular location">
    <subcellularLocation>
        <location evidence="1">Membrane</location>
        <topology evidence="1">Multi-pass membrane protein</topology>
    </subcellularLocation>
</comment>
<evidence type="ECO:0000256" key="6">
    <source>
        <dbReference type="SAM" id="Phobius"/>
    </source>
</evidence>
<comment type="similarity">
    <text evidence="5">Belongs to the SAT4 family.</text>
</comment>
<evidence type="ECO:0000313" key="9">
    <source>
        <dbReference type="Proteomes" id="UP000606974"/>
    </source>
</evidence>
<feature type="domain" description="Rhodopsin" evidence="7">
    <location>
        <begin position="61"/>
        <end position="307"/>
    </location>
</feature>
<dbReference type="InterPro" id="IPR049326">
    <property type="entry name" value="Rhodopsin_dom_fungi"/>
</dbReference>
<organism evidence="8 9">
    <name type="scientific">Endocarpon pusillum</name>
    <dbReference type="NCBI Taxonomy" id="364733"/>
    <lineage>
        <taxon>Eukaryota</taxon>
        <taxon>Fungi</taxon>
        <taxon>Dikarya</taxon>
        <taxon>Ascomycota</taxon>
        <taxon>Pezizomycotina</taxon>
        <taxon>Eurotiomycetes</taxon>
        <taxon>Chaetothyriomycetidae</taxon>
        <taxon>Verrucariales</taxon>
        <taxon>Verrucariaceae</taxon>
        <taxon>Endocarpon</taxon>
    </lineage>
</organism>
<accession>A0A8H7DWL5</accession>
<comment type="caution">
    <text evidence="8">The sequence shown here is derived from an EMBL/GenBank/DDBJ whole genome shotgun (WGS) entry which is preliminary data.</text>
</comment>
<evidence type="ECO:0000256" key="1">
    <source>
        <dbReference type="ARBA" id="ARBA00004141"/>
    </source>
</evidence>
<dbReference type="OrthoDB" id="444631at2759"/>
<keyword evidence="3 6" id="KW-1133">Transmembrane helix</keyword>
<evidence type="ECO:0000256" key="5">
    <source>
        <dbReference type="ARBA" id="ARBA00038359"/>
    </source>
</evidence>
<dbReference type="Pfam" id="PF20684">
    <property type="entry name" value="Fung_rhodopsin"/>
    <property type="match status" value="1"/>
</dbReference>
<feature type="transmembrane region" description="Helical" evidence="6">
    <location>
        <begin position="209"/>
        <end position="234"/>
    </location>
</feature>
<name>A0A8H7DWL5_9EURO</name>
<feature type="transmembrane region" description="Helical" evidence="6">
    <location>
        <begin position="161"/>
        <end position="189"/>
    </location>
</feature>
<feature type="transmembrane region" description="Helical" evidence="6">
    <location>
        <begin position="123"/>
        <end position="149"/>
    </location>
</feature>
<dbReference type="InterPro" id="IPR052337">
    <property type="entry name" value="SAT4-like"/>
</dbReference>
<dbReference type="PANTHER" id="PTHR33048">
    <property type="entry name" value="PTH11-LIKE INTEGRAL MEMBRANE PROTEIN (AFU_ORTHOLOGUE AFUA_5G11245)"/>
    <property type="match status" value="1"/>
</dbReference>
<proteinExistence type="inferred from homology"/>
<gene>
    <name evidence="8" type="ORF">GJ744_007427</name>
</gene>
<keyword evidence="9" id="KW-1185">Reference proteome</keyword>
<reference evidence="8" key="1">
    <citation type="submission" date="2020-02" db="EMBL/GenBank/DDBJ databases">
        <authorList>
            <person name="Palmer J.M."/>
        </authorList>
    </citation>
    <scope>NUCLEOTIDE SEQUENCE</scope>
    <source>
        <strain evidence="8">EPUS1.4</strain>
        <tissue evidence="8">Thallus</tissue>
    </source>
</reference>
<keyword evidence="4 6" id="KW-0472">Membrane</keyword>
<dbReference type="EMBL" id="JAACFV010000368">
    <property type="protein sequence ID" value="KAF7502074.1"/>
    <property type="molecule type" value="Genomic_DNA"/>
</dbReference>
<dbReference type="Proteomes" id="UP000606974">
    <property type="component" value="Unassembled WGS sequence"/>
</dbReference>
<keyword evidence="2 6" id="KW-0812">Transmembrane</keyword>
<feature type="transmembrane region" description="Helical" evidence="6">
    <location>
        <begin position="76"/>
        <end position="95"/>
    </location>
</feature>
<feature type="transmembrane region" description="Helical" evidence="6">
    <location>
        <begin position="246"/>
        <end position="268"/>
    </location>
</feature>
<evidence type="ECO:0000256" key="3">
    <source>
        <dbReference type="ARBA" id="ARBA00022989"/>
    </source>
</evidence>
<sequence>MCICTEHCYASEVVSAVQTTKTARTVKMALPPPSSPRISQTALLASLWAGVAIAFIAFICRIAIRLKIFKRLFLDDGFLLTGWLMALAISIIWQIEARNMYFAAARRLDVLSPPEYLSRLRRVIRAIFTSHWVLYSSLYCIKLSFLIFFRRIGGIARIQKIVWWTVLGFTVLCYIASIGATAASCKCFFVRDNKILSECWTQKNARTRFFFTIKFASALDVLTDVMIILVPTNILWAVRISLRKKLALAGIFSLTIFIIAAAIARAVAVTSYGLDIDPPLIVFCGGLESTIAVIVACIASFRTLFTRPDRAFTPLNASPGNLEARPPKYVGGDQEDISLESRTKVINHVQNHSF</sequence>
<evidence type="ECO:0000256" key="4">
    <source>
        <dbReference type="ARBA" id="ARBA00023136"/>
    </source>
</evidence>
<protein>
    <recommendedName>
        <fullName evidence="7">Rhodopsin domain-containing protein</fullName>
    </recommendedName>
</protein>
<dbReference type="PANTHER" id="PTHR33048:SF47">
    <property type="entry name" value="INTEGRAL MEMBRANE PROTEIN-RELATED"/>
    <property type="match status" value="1"/>
</dbReference>
<evidence type="ECO:0000256" key="2">
    <source>
        <dbReference type="ARBA" id="ARBA00022692"/>
    </source>
</evidence>
<dbReference type="GO" id="GO:0016020">
    <property type="term" value="C:membrane"/>
    <property type="evidence" value="ECO:0007669"/>
    <property type="project" value="UniProtKB-SubCell"/>
</dbReference>
<dbReference type="AlphaFoldDB" id="A0A8H7DWL5"/>